<keyword evidence="3" id="KW-1185">Reference proteome</keyword>
<evidence type="ECO:0000313" key="3">
    <source>
        <dbReference type="Proteomes" id="UP000199468"/>
    </source>
</evidence>
<dbReference type="EMBL" id="FNBZ01000007">
    <property type="protein sequence ID" value="SDH21753.1"/>
    <property type="molecule type" value="Genomic_DNA"/>
</dbReference>
<evidence type="ECO:0000256" key="1">
    <source>
        <dbReference type="SAM" id="MobiDB-lite"/>
    </source>
</evidence>
<organism evidence="2 3">
    <name type="scientific">Bosea robiniae</name>
    <dbReference type="NCBI Taxonomy" id="1036780"/>
    <lineage>
        <taxon>Bacteria</taxon>
        <taxon>Pseudomonadati</taxon>
        <taxon>Pseudomonadota</taxon>
        <taxon>Alphaproteobacteria</taxon>
        <taxon>Hyphomicrobiales</taxon>
        <taxon>Boseaceae</taxon>
        <taxon>Bosea</taxon>
    </lineage>
</organism>
<protein>
    <submittedName>
        <fullName evidence="2">Uncharacterized protein</fullName>
    </submittedName>
</protein>
<name>A0ABY0P451_9HYPH</name>
<proteinExistence type="predicted"/>
<comment type="caution">
    <text evidence="2">The sequence shown here is derived from an EMBL/GenBank/DDBJ whole genome shotgun (WGS) entry which is preliminary data.</text>
</comment>
<dbReference type="RefSeq" id="WP_091860256.1">
    <property type="nucleotide sequence ID" value="NZ_FNBZ01000007.1"/>
</dbReference>
<dbReference type="Proteomes" id="UP000199468">
    <property type="component" value="Unassembled WGS sequence"/>
</dbReference>
<reference evidence="2 3" key="1">
    <citation type="submission" date="2016-10" db="EMBL/GenBank/DDBJ databases">
        <authorList>
            <person name="Varghese N."/>
            <person name="Submissions S."/>
        </authorList>
    </citation>
    <scope>NUCLEOTIDE SEQUENCE [LARGE SCALE GENOMIC DNA]</scope>
    <source>
        <strain evidence="2 3">DSM 26672</strain>
    </source>
</reference>
<sequence length="103" mass="11084">MTETHPATRAAERRRKAAARAREHRARAAQAAALDAAIVDALADGLGQARPGMLSEVLIADIAEAAFRRLREAGVERPKAVFKRRLGIGAPEGPRSCCTRSNR</sequence>
<feature type="region of interest" description="Disordered" evidence="1">
    <location>
        <begin position="1"/>
        <end position="20"/>
    </location>
</feature>
<accession>A0ABY0P451</accession>
<gene>
    <name evidence="2" type="ORF">SAMN05421844_107187</name>
</gene>
<evidence type="ECO:0000313" key="2">
    <source>
        <dbReference type="EMBL" id="SDH21753.1"/>
    </source>
</evidence>